<proteinExistence type="predicted"/>
<dbReference type="RefSeq" id="WP_044835114.1">
    <property type="nucleotide sequence ID" value="NZ_CP059735.1"/>
</dbReference>
<reference evidence="1 2" key="2">
    <citation type="journal article" date="2022" name="Mar. Drugs">
        <title>Bioassay-Guided Fractionation Leads to the Detection of Cholic Acid Generated by the Rare Thalassomonas sp.</title>
        <authorList>
            <person name="Pheiffer F."/>
            <person name="Schneider Y.K."/>
            <person name="Hansen E.H."/>
            <person name="Andersen J.H."/>
            <person name="Isaksson J."/>
            <person name="Busche T."/>
            <person name="R C."/>
            <person name="Kalinowski J."/>
            <person name="Zyl L.V."/>
            <person name="Trindade M."/>
        </authorList>
    </citation>
    <scope>NUCLEOTIDE SEQUENCE [LARGE SCALE GENOMIC DNA]</scope>
    <source>
        <strain evidence="1 2">A5K-106</strain>
    </source>
</reference>
<evidence type="ECO:0000313" key="1">
    <source>
        <dbReference type="EMBL" id="WDD97574.1"/>
    </source>
</evidence>
<name>A0AAE9YNY8_9GAMM</name>
<accession>A0AAE9YNY8</accession>
<keyword evidence="2" id="KW-1185">Reference proteome</keyword>
<dbReference type="Proteomes" id="UP000032568">
    <property type="component" value="Chromosome"/>
</dbReference>
<dbReference type="KEGG" id="tact:SG35_019965"/>
<sequence>MSIRFVEEKTHNYCEIDGEKKLTFKKGYRENADKSEEILVYSPREQLSNEDFLRLSKLNFGDFPAWFGYDGPYPFENVYLLQFYMNLSKQEDSLYIVHGIDYEEWAYPFSMKNFSKTYQQKFQDIGVEATIDNDNGYDCIINIPYNFDNKETLFGIIINYCKIAIDCYKASLAELSNEGIKNSIIKYFEFPDNYKNICSQYLIWFGEFLKNLGIEANVTTNPENKQTSLIITPKKDTESLGEIEKLFYQYLQFPYQEFLSNSSNLSMEEQYLISSLTAQVENFKTQIQMKETMIRMQLATIDQLQEHNNTQKLLITSLQGKPEDIISIGNGAISLKNKLKLGPLEVKPKELFEKFIKK</sequence>
<organism evidence="1 2">
    <name type="scientific">Thalassomonas actiniarum</name>
    <dbReference type="NCBI Taxonomy" id="485447"/>
    <lineage>
        <taxon>Bacteria</taxon>
        <taxon>Pseudomonadati</taxon>
        <taxon>Pseudomonadota</taxon>
        <taxon>Gammaproteobacteria</taxon>
        <taxon>Alteromonadales</taxon>
        <taxon>Colwelliaceae</taxon>
        <taxon>Thalassomonas</taxon>
    </lineage>
</organism>
<protein>
    <submittedName>
        <fullName evidence="1">Uncharacterized protein</fullName>
    </submittedName>
</protein>
<evidence type="ECO:0000313" key="2">
    <source>
        <dbReference type="Proteomes" id="UP000032568"/>
    </source>
</evidence>
<gene>
    <name evidence="1" type="ORF">SG35_019965</name>
</gene>
<reference evidence="1 2" key="1">
    <citation type="journal article" date="2015" name="Genome Announc.">
        <title>Draft Genome Sequences of Marine Isolates of Thalassomonas viridans and Thalassomonas actiniarum.</title>
        <authorList>
            <person name="Olonade I."/>
            <person name="van Zyl L.J."/>
            <person name="Trindade M."/>
        </authorList>
    </citation>
    <scope>NUCLEOTIDE SEQUENCE [LARGE SCALE GENOMIC DNA]</scope>
    <source>
        <strain evidence="1 2">A5K-106</strain>
    </source>
</reference>
<dbReference type="AlphaFoldDB" id="A0AAE9YNY8"/>
<dbReference type="EMBL" id="CP059735">
    <property type="protein sequence ID" value="WDD97574.1"/>
    <property type="molecule type" value="Genomic_DNA"/>
</dbReference>